<organism evidence="2 3">
    <name type="scientific">Lachancea fermentati</name>
    <name type="common">Zygosaccharomyces fermentati</name>
    <dbReference type="NCBI Taxonomy" id="4955"/>
    <lineage>
        <taxon>Eukaryota</taxon>
        <taxon>Fungi</taxon>
        <taxon>Dikarya</taxon>
        <taxon>Ascomycota</taxon>
        <taxon>Saccharomycotina</taxon>
        <taxon>Saccharomycetes</taxon>
        <taxon>Saccharomycetales</taxon>
        <taxon>Saccharomycetaceae</taxon>
        <taxon>Lachancea</taxon>
    </lineage>
</organism>
<feature type="region of interest" description="Disordered" evidence="1">
    <location>
        <begin position="217"/>
        <end position="250"/>
    </location>
</feature>
<keyword evidence="3" id="KW-1185">Reference proteome</keyword>
<feature type="compositionally biased region" description="Polar residues" evidence="1">
    <location>
        <begin position="380"/>
        <end position="390"/>
    </location>
</feature>
<dbReference type="GO" id="GO:0035361">
    <property type="term" value="C:Cul8-RING ubiquitin ligase complex"/>
    <property type="evidence" value="ECO:0007669"/>
    <property type="project" value="TreeGrafter"/>
</dbReference>
<dbReference type="PANTHER" id="PTHR28122:SF1">
    <property type="entry name" value="E3 UBIQUITIN-PROTEIN LIGASE SUBSTRATE RECEPTOR MMS22"/>
    <property type="match status" value="1"/>
</dbReference>
<dbReference type="GO" id="GO:0005634">
    <property type="term" value="C:nucleus"/>
    <property type="evidence" value="ECO:0007669"/>
    <property type="project" value="InterPro"/>
</dbReference>
<evidence type="ECO:0000313" key="3">
    <source>
        <dbReference type="Proteomes" id="UP000190831"/>
    </source>
</evidence>
<dbReference type="OMA" id="IHFYQIA"/>
<reference evidence="2 3" key="1">
    <citation type="submission" date="2016-03" db="EMBL/GenBank/DDBJ databases">
        <authorList>
            <person name="Devillers H."/>
        </authorList>
    </citation>
    <scope>NUCLEOTIDE SEQUENCE [LARGE SCALE GENOMIC DNA]</scope>
    <source>
        <strain evidence="2">CBS 6772</strain>
    </source>
</reference>
<evidence type="ECO:0000313" key="2">
    <source>
        <dbReference type="EMBL" id="SCW00985.1"/>
    </source>
</evidence>
<gene>
    <name evidence="2" type="ORF">LAFE_0D02498G</name>
</gene>
<proteinExistence type="predicted"/>
<dbReference type="Pfam" id="PF09462">
    <property type="entry name" value="Mus7"/>
    <property type="match status" value="2"/>
</dbReference>
<feature type="compositionally biased region" description="Polar residues" evidence="1">
    <location>
        <begin position="50"/>
        <end position="75"/>
    </location>
</feature>
<feature type="compositionally biased region" description="Basic and acidic residues" evidence="1">
    <location>
        <begin position="152"/>
        <end position="167"/>
    </location>
</feature>
<feature type="region of interest" description="Disordered" evidence="1">
    <location>
        <begin position="145"/>
        <end position="167"/>
    </location>
</feature>
<protein>
    <submittedName>
        <fullName evidence="2">LAFE_0D02498g1_1</fullName>
    </submittedName>
</protein>
<dbReference type="GO" id="GO:0031297">
    <property type="term" value="P:replication fork processing"/>
    <property type="evidence" value="ECO:0007669"/>
    <property type="project" value="InterPro"/>
</dbReference>
<dbReference type="Proteomes" id="UP000190831">
    <property type="component" value="Chromosome D"/>
</dbReference>
<dbReference type="OrthoDB" id="4068315at2759"/>
<feature type="region of interest" description="Disordered" evidence="1">
    <location>
        <begin position="50"/>
        <end position="78"/>
    </location>
</feature>
<feature type="region of interest" description="Disordered" evidence="1">
    <location>
        <begin position="423"/>
        <end position="449"/>
    </location>
</feature>
<name>A0A1G4MAQ9_LACFM</name>
<dbReference type="EMBL" id="LT598492">
    <property type="protein sequence ID" value="SCW00985.1"/>
    <property type="molecule type" value="Genomic_DNA"/>
</dbReference>
<dbReference type="GO" id="GO:0000724">
    <property type="term" value="P:double-strand break repair via homologous recombination"/>
    <property type="evidence" value="ECO:0007669"/>
    <property type="project" value="TreeGrafter"/>
</dbReference>
<dbReference type="InterPro" id="IPR019021">
    <property type="entry name" value="Mms22"/>
</dbReference>
<feature type="compositionally biased region" description="Basic and acidic residues" evidence="1">
    <location>
        <begin position="352"/>
        <end position="363"/>
    </location>
</feature>
<accession>A0A1G4MAQ9</accession>
<evidence type="ECO:0000256" key="1">
    <source>
        <dbReference type="SAM" id="MobiDB-lite"/>
    </source>
</evidence>
<sequence>MDDIHDRDRIPDSEGDESDIVFWNPYACGFSKGAPSNTLRTSTAGQSSYATDTQLSLTSPPSEVSAIQSGTTHNQRSLRKRTAIQKMPYSLDRIRHKQLLQGFDVSNFNTISNDIELPASPTLDSFGDKIRQNSCHDNGDMTEGVCADDSSSSEHIEHSRHDEYSQDHSDVRYLPKLTLDHEVDSTPNKILFRGKLVDIKTGYRGVLPRIMWEKAIKTSSTEPRTRRTQKSNTTKGIAKRKTSSGNRKQDTELLDQLIASDDDLQGDTFNYNYRHDKQDTLNLQHITEYLDKRYSDTYLFDQLSDVENNYSEKAEAGDFMLGDDFKGPTDYLLTNYISSAQDDGLFQSDSNESGRDAREDNHSTIDAMLLKTTPRKLNSRQKTIEPSQKYSRQERQVTRFPKISKKSIRKDYFSNKHLSRLKNERTPNFSSPVQRNHRRNQILDDKGFDSIESQPTIQTQLKPKDSSGNVKDNIDERTSQNNLITRKPFISSHHEIARRPRTFTTVVEDVGHQLVLRRTKTPSGSLMREGLTGAEKEKDVFESFYAEAFDAYIFGRSIQSPDTIKITISKEQFVLSKFASDVEIGIKNVLNHIVFMGASDMELLTGSRSLVEFLNLLNKPELWETIDDYHKNFRARVNSLRERAKPIHFHQIAVCQVMLLQISNYSTCAPYLKQEIERKILDHTVSFFKLLSKCYDLVSKNNDRLLVEGIHILSAILIHLRQTSAFHERILNLSFPPRVALLLNNYFLEGKDDWNLVQPRNDYEDASHWVSFIKDATTVHKWTVNDQLVTNIYEYYKKRKFQDFEEEESSNSLPQIMNVKDMKLPETSIFNWFLCILHTTDLSSSAIEKMTPLSRINKLDSPSLLANRINLLLVLSSKTGASFEKNFDELFAPYFEDAERMLISEPILECMFKGFIALLELNSYKNLTSKGRCMLSFWKFAQRSNSTRIDNKWNMLLEYVISIFPHLQKSKSTLLRTFHPILYSILKDKRRIKSGLQLLNLYVENLHILGIPWVQSHLHQIISVSACDNVELLNLYCMITQFLADGKAITWWSVLNYININKNDPICLSFYTMVVTHCDKSSFQQIKHMLFETAVDLLLDHNNASLRNYLIALSKRDDKFSVNFYGASSVGHFETITKSLVGFHKASYDDLIEICIANIKTAYSLHPHKRQLYQEIIAFINSNFVDKVKKNHDFLYLKRQFEISDEETDKSIFRDLLKSLGDDSMRAVFIQEEIMRSNRNNENSELFIEKLSSSLGTGTFNNDFEFFTKMIEANTVINANNQTSLQWLVLATLIKIINRALAKRYYQVTSSEFYEICKLHRLICHCYCVRVIRNSSDCNQLSFFKEACNLQIWTLKMSRGFLEHSLLMDFTGEFLSYDGSSFKSKLNYSFIRPIAVFLEENKSYHVYRSIDNDRVAQFLRDQIEHLTLKLSRHE</sequence>
<dbReference type="PANTHER" id="PTHR28122">
    <property type="entry name" value="E3 UBIQUITIN-PROTEIN LIGASE SUBSTRATE RECEPTOR MMS22"/>
    <property type="match status" value="1"/>
</dbReference>
<feature type="region of interest" description="Disordered" evidence="1">
    <location>
        <begin position="343"/>
        <end position="397"/>
    </location>
</feature>
<dbReference type="STRING" id="4955.A0A1G4MAQ9"/>